<gene>
    <name evidence="7" type="ORF">ACHHYP_06145</name>
</gene>
<organism evidence="6">
    <name type="scientific">Achlya hypogyna</name>
    <name type="common">Oomycete</name>
    <name type="synonym">Protoachlya hypogyna</name>
    <dbReference type="NCBI Taxonomy" id="1202772"/>
    <lineage>
        <taxon>Eukaryota</taxon>
        <taxon>Sar</taxon>
        <taxon>Stramenopiles</taxon>
        <taxon>Oomycota</taxon>
        <taxon>Saprolegniomycetes</taxon>
        <taxon>Saprolegniales</taxon>
        <taxon>Achlyaceae</taxon>
        <taxon>Achlya</taxon>
    </lineage>
</organism>
<dbReference type="GO" id="GO:0006508">
    <property type="term" value="P:proteolysis"/>
    <property type="evidence" value="ECO:0007669"/>
    <property type="project" value="UniProtKB-KW"/>
</dbReference>
<accession>A0A0A7CNB1</accession>
<evidence type="ECO:0000313" key="8">
    <source>
        <dbReference type="Proteomes" id="UP000243579"/>
    </source>
</evidence>
<dbReference type="CDD" id="cd02248">
    <property type="entry name" value="Peptidase_C1A"/>
    <property type="match status" value="1"/>
</dbReference>
<feature type="chain" id="PRO_5005391458" evidence="4">
    <location>
        <begin position="18"/>
        <end position="408"/>
    </location>
</feature>
<dbReference type="InterPro" id="IPR038765">
    <property type="entry name" value="Papain-like_cys_pep_sf"/>
</dbReference>
<dbReference type="Proteomes" id="UP000243579">
    <property type="component" value="Unassembled WGS sequence"/>
</dbReference>
<sequence>MQPSTALLFALAAPAAALTASERADLTSELDMWKASEAGKIAAQEGFMPSVRGLVGAAAEEVELVRFQATKATVAQLNKDHPDATFTLDNPWVLLTDDEFAAFVRGGAGGRLATESNTTSVDLTAAQLEAGDKDWTGHKCLSPVRNQGTCGSCWAFAATGAVESAHCLATGTLMDFSEQQLVSCAHNAGHGCGGGWPSRALDFVFNTGFCTDVSFPYTGRDDACRSCEKTKVAVGPTVNVRGEGALQTAIDAQPASVMVEAANGVWRNYNSGVVRRCPGAQSDHVVLAVGYGSKGGVDHFKIKNSWGSRWGEGGYMYLERGGGGRGMCNVADSVSYPKLQSKPTPNPSPKPKPTKKPSPTPSKDVCADCSGCYYPAKRQCLEDDERYDEDFCTHNADVFGTVWCGPSN</sequence>
<dbReference type="OrthoDB" id="10253408at2759"/>
<dbReference type="STRING" id="1202772.A0A0A7CNB1"/>
<feature type="region of interest" description="Disordered" evidence="3">
    <location>
        <begin position="336"/>
        <end position="364"/>
    </location>
</feature>
<evidence type="ECO:0000256" key="4">
    <source>
        <dbReference type="SAM" id="SignalP"/>
    </source>
</evidence>
<comment type="similarity">
    <text evidence="1">Belongs to the peptidase C1 family.</text>
</comment>
<feature type="signal peptide" evidence="4">
    <location>
        <begin position="1"/>
        <end position="17"/>
    </location>
</feature>
<name>A0A0A7CNB1_ACHHY</name>
<dbReference type="GO" id="GO:0008234">
    <property type="term" value="F:cysteine-type peptidase activity"/>
    <property type="evidence" value="ECO:0007669"/>
    <property type="project" value="InterPro"/>
</dbReference>
<feature type="domain" description="Peptidase C1A papain C-terminal" evidence="5">
    <location>
        <begin position="129"/>
        <end position="338"/>
    </location>
</feature>
<evidence type="ECO:0000313" key="6">
    <source>
        <dbReference type="EMBL" id="AIG56046.1"/>
    </source>
</evidence>
<dbReference type="EMBL" id="KM038585">
    <property type="protein sequence ID" value="AIG56046.1"/>
    <property type="molecule type" value="Genomic_DNA"/>
</dbReference>
<keyword evidence="7" id="KW-0378">Hydrolase</keyword>
<keyword evidence="8" id="KW-1185">Reference proteome</keyword>
<dbReference type="AlphaFoldDB" id="A0A0A7CNB1"/>
<dbReference type="Gene3D" id="3.90.70.10">
    <property type="entry name" value="Cysteine proteinases"/>
    <property type="match status" value="1"/>
</dbReference>
<feature type="compositionally biased region" description="Pro residues" evidence="3">
    <location>
        <begin position="344"/>
        <end position="360"/>
    </location>
</feature>
<dbReference type="SMART" id="SM00645">
    <property type="entry name" value="Pept_C1"/>
    <property type="match status" value="1"/>
</dbReference>
<reference evidence="6 8" key="1">
    <citation type="journal article" date="2014" name="Genome Biol. Evol.">
        <title>The secreted proteins of Achlya hypogyna and Thraustotheca clavata identify the ancestral oomycete secretome and reveal gene acquisitions by horizontal gene transfer.</title>
        <authorList>
            <person name="Misner I."/>
            <person name="Blouin N."/>
            <person name="Leonard G."/>
            <person name="Richards T.A."/>
            <person name="Lane C.E."/>
        </authorList>
    </citation>
    <scope>NUCLEOTIDE SEQUENCE</scope>
    <source>
        <strain evidence="6 8">ATCC 48635</strain>
    </source>
</reference>
<evidence type="ECO:0000256" key="1">
    <source>
        <dbReference type="ARBA" id="ARBA00008455"/>
    </source>
</evidence>
<evidence type="ECO:0000256" key="3">
    <source>
        <dbReference type="SAM" id="MobiDB-lite"/>
    </source>
</evidence>
<dbReference type="Pfam" id="PF00112">
    <property type="entry name" value="Peptidase_C1"/>
    <property type="match status" value="1"/>
</dbReference>
<proteinExistence type="inferred from homology"/>
<keyword evidence="2" id="KW-0865">Zymogen</keyword>
<dbReference type="InterPro" id="IPR000169">
    <property type="entry name" value="Pept_cys_AS"/>
</dbReference>
<dbReference type="InterPro" id="IPR000668">
    <property type="entry name" value="Peptidase_C1A_C"/>
</dbReference>
<dbReference type="PANTHER" id="PTHR12411">
    <property type="entry name" value="CYSTEINE PROTEASE FAMILY C1-RELATED"/>
    <property type="match status" value="1"/>
</dbReference>
<evidence type="ECO:0000259" key="5">
    <source>
        <dbReference type="SMART" id="SM00645"/>
    </source>
</evidence>
<dbReference type="EMBL" id="JNBR01000765">
    <property type="protein sequence ID" value="OQR89653.1"/>
    <property type="molecule type" value="Genomic_DNA"/>
</dbReference>
<protein>
    <submittedName>
        <fullName evidence="7">Cysteine protease family C01A</fullName>
    </submittedName>
    <submittedName>
        <fullName evidence="6">Secreted protein</fullName>
    </submittedName>
</protein>
<dbReference type="InterPro" id="IPR039417">
    <property type="entry name" value="Peptidase_C1A_papain-like"/>
</dbReference>
<dbReference type="SUPFAM" id="SSF54001">
    <property type="entry name" value="Cysteine proteinases"/>
    <property type="match status" value="1"/>
</dbReference>
<evidence type="ECO:0000256" key="2">
    <source>
        <dbReference type="ARBA" id="ARBA00023145"/>
    </source>
</evidence>
<dbReference type="PROSITE" id="PS00139">
    <property type="entry name" value="THIOL_PROTEASE_CYS"/>
    <property type="match status" value="1"/>
</dbReference>
<keyword evidence="7" id="KW-0645">Protease</keyword>
<evidence type="ECO:0000313" key="7">
    <source>
        <dbReference type="EMBL" id="OQR89653.1"/>
    </source>
</evidence>
<dbReference type="InterPro" id="IPR013128">
    <property type="entry name" value="Peptidase_C1A"/>
</dbReference>
<keyword evidence="4" id="KW-0732">Signal</keyword>
<dbReference type="PRINTS" id="PR00705">
    <property type="entry name" value="PAPAIN"/>
</dbReference>